<name>A0A1M7LVX9_9GAMM</name>
<accession>A0A1M7LVX9</accession>
<protein>
    <submittedName>
        <fullName evidence="1">Uncharacterized protein</fullName>
    </submittedName>
</protein>
<evidence type="ECO:0000313" key="1">
    <source>
        <dbReference type="EMBL" id="SHM81919.1"/>
    </source>
</evidence>
<gene>
    <name evidence="1" type="ORF">SAMN05660971_03946</name>
</gene>
<evidence type="ECO:0000313" key="2">
    <source>
        <dbReference type="Proteomes" id="UP000184123"/>
    </source>
</evidence>
<dbReference type="EMBL" id="FRCA01000014">
    <property type="protein sequence ID" value="SHM81919.1"/>
    <property type="molecule type" value="Genomic_DNA"/>
</dbReference>
<sequence length="200" mass="23280">MDHMRDKHGPCEYAQGSHMFQFKATEFSGSTDYIAPRHLTDYDSTEYSEECYNKLRRAVVHKKVSLDSTGEQHIDLLSFDWSLSNSKEAWWSNIQELPFLHWYVDSFHLQSDSEKERWYAFCYQVLERWQIQCAEKFSSGESKKTVISRAENIRSWHLIVSKELGLLESVEKNINTTYANTLTSGSLLNPPAKTTHSNNV</sequence>
<organism evidence="1 2">
    <name type="scientific">Halomonas cupida</name>
    <dbReference type="NCBI Taxonomy" id="44933"/>
    <lineage>
        <taxon>Bacteria</taxon>
        <taxon>Pseudomonadati</taxon>
        <taxon>Pseudomonadota</taxon>
        <taxon>Gammaproteobacteria</taxon>
        <taxon>Oceanospirillales</taxon>
        <taxon>Halomonadaceae</taxon>
        <taxon>Halomonas</taxon>
    </lineage>
</organism>
<reference evidence="1 2" key="1">
    <citation type="submission" date="2016-11" db="EMBL/GenBank/DDBJ databases">
        <authorList>
            <person name="Jaros S."/>
            <person name="Januszkiewicz K."/>
            <person name="Wedrychowicz H."/>
        </authorList>
    </citation>
    <scope>NUCLEOTIDE SEQUENCE [LARGE SCALE GENOMIC DNA]</scope>
    <source>
        <strain evidence="1 2">DSM 4740</strain>
    </source>
</reference>
<proteinExistence type="predicted"/>
<dbReference type="Proteomes" id="UP000184123">
    <property type="component" value="Unassembled WGS sequence"/>
</dbReference>
<dbReference type="AlphaFoldDB" id="A0A1M7LVX9"/>